<evidence type="ECO:0000313" key="1">
    <source>
        <dbReference type="EMBL" id="GBM62559.1"/>
    </source>
</evidence>
<dbReference type="Proteomes" id="UP000499080">
    <property type="component" value="Unassembled WGS sequence"/>
</dbReference>
<dbReference type="AlphaFoldDB" id="A0A4Y2HB95"/>
<keyword evidence="2" id="KW-1185">Reference proteome</keyword>
<proteinExistence type="predicted"/>
<dbReference type="EMBL" id="BGPR01001823">
    <property type="protein sequence ID" value="GBM62559.1"/>
    <property type="molecule type" value="Genomic_DNA"/>
</dbReference>
<name>A0A4Y2HB95_ARAVE</name>
<protein>
    <submittedName>
        <fullName evidence="1">Uncharacterized protein</fullName>
    </submittedName>
</protein>
<comment type="caution">
    <text evidence="1">The sequence shown here is derived from an EMBL/GenBank/DDBJ whole genome shotgun (WGS) entry which is preliminary data.</text>
</comment>
<gene>
    <name evidence="1" type="ORF">AVEN_149128_1</name>
</gene>
<reference evidence="1 2" key="1">
    <citation type="journal article" date="2019" name="Sci. Rep.">
        <title>Orb-weaving spider Araneus ventricosus genome elucidates the spidroin gene catalogue.</title>
        <authorList>
            <person name="Kono N."/>
            <person name="Nakamura H."/>
            <person name="Ohtoshi R."/>
            <person name="Moran D.A.P."/>
            <person name="Shinohara A."/>
            <person name="Yoshida Y."/>
            <person name="Fujiwara M."/>
            <person name="Mori M."/>
            <person name="Tomita M."/>
            <person name="Arakawa K."/>
        </authorList>
    </citation>
    <scope>NUCLEOTIDE SEQUENCE [LARGE SCALE GENOMIC DNA]</scope>
</reference>
<organism evidence="1 2">
    <name type="scientific">Araneus ventricosus</name>
    <name type="common">Orbweaver spider</name>
    <name type="synonym">Epeira ventricosa</name>
    <dbReference type="NCBI Taxonomy" id="182803"/>
    <lineage>
        <taxon>Eukaryota</taxon>
        <taxon>Metazoa</taxon>
        <taxon>Ecdysozoa</taxon>
        <taxon>Arthropoda</taxon>
        <taxon>Chelicerata</taxon>
        <taxon>Arachnida</taxon>
        <taxon>Araneae</taxon>
        <taxon>Araneomorphae</taxon>
        <taxon>Entelegynae</taxon>
        <taxon>Araneoidea</taxon>
        <taxon>Araneidae</taxon>
        <taxon>Araneus</taxon>
    </lineage>
</organism>
<accession>A0A4Y2HB95</accession>
<sequence length="113" mass="13233">MRCHLLELNKHYEFGKTGRVDRGLTQDRIAYSNNSNTRHIIEVTNEPSRKDRSYSQRVLEISLPHRCLPQDDRKYIGRGHQETLGRSFGRRALSNATLRHFVLQQEVLEESLS</sequence>
<evidence type="ECO:0000313" key="2">
    <source>
        <dbReference type="Proteomes" id="UP000499080"/>
    </source>
</evidence>